<evidence type="ECO:0000259" key="4">
    <source>
        <dbReference type="PROSITE" id="PS50106"/>
    </source>
</evidence>
<dbReference type="Pfam" id="PF13180">
    <property type="entry name" value="PDZ_2"/>
    <property type="match status" value="1"/>
</dbReference>
<organism evidence="5 6">
    <name type="scientific">Clostridium amylolyticum</name>
    <dbReference type="NCBI Taxonomy" id="1121298"/>
    <lineage>
        <taxon>Bacteria</taxon>
        <taxon>Bacillati</taxon>
        <taxon>Bacillota</taxon>
        <taxon>Clostridia</taxon>
        <taxon>Eubacteriales</taxon>
        <taxon>Clostridiaceae</taxon>
        <taxon>Clostridium</taxon>
    </lineage>
</organism>
<keyword evidence="3" id="KW-0378">Hydrolase</keyword>
<name>A0A1M6LIT8_9CLOT</name>
<dbReference type="PROSITE" id="PS50106">
    <property type="entry name" value="PDZ"/>
    <property type="match status" value="1"/>
</dbReference>
<dbReference type="InterPro" id="IPR043504">
    <property type="entry name" value="Peptidase_S1_PA_chymotrypsin"/>
</dbReference>
<dbReference type="OrthoDB" id="9758917at2"/>
<dbReference type="InterPro" id="IPR001940">
    <property type="entry name" value="Peptidase_S1C"/>
</dbReference>
<evidence type="ECO:0000256" key="3">
    <source>
        <dbReference type="ARBA" id="ARBA00022801"/>
    </source>
</evidence>
<dbReference type="AlphaFoldDB" id="A0A1M6LIT8"/>
<dbReference type="SMART" id="SM00228">
    <property type="entry name" value="PDZ"/>
    <property type="match status" value="1"/>
</dbReference>
<comment type="similarity">
    <text evidence="1">Belongs to the peptidase S1C family.</text>
</comment>
<evidence type="ECO:0000313" key="6">
    <source>
        <dbReference type="Proteomes" id="UP000184080"/>
    </source>
</evidence>
<dbReference type="Gene3D" id="2.40.10.10">
    <property type="entry name" value="Trypsin-like serine proteases"/>
    <property type="match status" value="2"/>
</dbReference>
<dbReference type="PANTHER" id="PTHR22939">
    <property type="entry name" value="SERINE PROTEASE FAMILY S1C HTRA-RELATED"/>
    <property type="match status" value="1"/>
</dbReference>
<accession>A0A1M6LIT8</accession>
<evidence type="ECO:0000256" key="1">
    <source>
        <dbReference type="ARBA" id="ARBA00010541"/>
    </source>
</evidence>
<dbReference type="EMBL" id="FQZO01000007">
    <property type="protein sequence ID" value="SHJ71068.1"/>
    <property type="molecule type" value="Genomic_DNA"/>
</dbReference>
<dbReference type="GO" id="GO:0004252">
    <property type="term" value="F:serine-type endopeptidase activity"/>
    <property type="evidence" value="ECO:0007669"/>
    <property type="project" value="InterPro"/>
</dbReference>
<feature type="domain" description="PDZ" evidence="4">
    <location>
        <begin position="253"/>
        <end position="339"/>
    </location>
</feature>
<gene>
    <name evidence="5" type="ORF">SAMN05444401_3658</name>
</gene>
<dbReference type="PRINTS" id="PR00834">
    <property type="entry name" value="PROTEASES2C"/>
</dbReference>
<sequence length="353" mass="37665">MIAIISGYVSAYYFVKNLNNTNVKTGSSQTIILERDPKSSSFQVNSIYSIVQVTAPSVVGIGSSEESFVKNSLDNTTNGSGLIIRSDGYILTNYHIIEKFQKILVKLPGQGSKPFEGKVVGYDKPSDLAIIKINTDNLTAAKFGKVSNAKIGDMVISMANSSGEEYIGTVTTGTISSTTKKMEVGNPKSGEKSAYALLQTDLNLNVYNDGGIICNSSGEVLAINSKNIDGKFNAAGLSHAIAIEEINKIVDSLLSYGEVKRPSLGFTGGTLIPNEQGDIEGVYVQSVTHDSGSAKAGIKATDIIIELDGKKVKKLEDIYSILEKKKVGDVVSCKIWRDGKAQLLSVELGEASK</sequence>
<dbReference type="PANTHER" id="PTHR22939:SF129">
    <property type="entry name" value="SERINE PROTEASE HTRA2, MITOCHONDRIAL"/>
    <property type="match status" value="1"/>
</dbReference>
<keyword evidence="2 5" id="KW-0645">Protease</keyword>
<evidence type="ECO:0000256" key="2">
    <source>
        <dbReference type="ARBA" id="ARBA00022670"/>
    </source>
</evidence>
<dbReference type="STRING" id="1121298.SAMN05444401_3658"/>
<reference evidence="5 6" key="1">
    <citation type="submission" date="2016-11" db="EMBL/GenBank/DDBJ databases">
        <authorList>
            <person name="Jaros S."/>
            <person name="Januszkiewicz K."/>
            <person name="Wedrychowicz H."/>
        </authorList>
    </citation>
    <scope>NUCLEOTIDE SEQUENCE [LARGE SCALE GENOMIC DNA]</scope>
    <source>
        <strain evidence="5 6">DSM 21864</strain>
    </source>
</reference>
<dbReference type="GO" id="GO:0006508">
    <property type="term" value="P:proteolysis"/>
    <property type="evidence" value="ECO:0007669"/>
    <property type="project" value="UniProtKB-KW"/>
</dbReference>
<dbReference type="Gene3D" id="2.30.42.10">
    <property type="match status" value="1"/>
</dbReference>
<keyword evidence="6" id="KW-1185">Reference proteome</keyword>
<protein>
    <submittedName>
        <fullName evidence="5">Serine protease Do</fullName>
    </submittedName>
</protein>
<dbReference type="Proteomes" id="UP000184080">
    <property type="component" value="Unassembled WGS sequence"/>
</dbReference>
<dbReference type="InterPro" id="IPR001478">
    <property type="entry name" value="PDZ"/>
</dbReference>
<dbReference type="InterPro" id="IPR036034">
    <property type="entry name" value="PDZ_sf"/>
</dbReference>
<dbReference type="RefSeq" id="WP_073010084.1">
    <property type="nucleotide sequence ID" value="NZ_FQZO01000007.1"/>
</dbReference>
<dbReference type="SUPFAM" id="SSF50156">
    <property type="entry name" value="PDZ domain-like"/>
    <property type="match status" value="1"/>
</dbReference>
<proteinExistence type="inferred from homology"/>
<dbReference type="SUPFAM" id="SSF50494">
    <property type="entry name" value="Trypsin-like serine proteases"/>
    <property type="match status" value="1"/>
</dbReference>
<dbReference type="InterPro" id="IPR009003">
    <property type="entry name" value="Peptidase_S1_PA"/>
</dbReference>
<evidence type="ECO:0000313" key="5">
    <source>
        <dbReference type="EMBL" id="SHJ71068.1"/>
    </source>
</evidence>
<dbReference type="Pfam" id="PF13365">
    <property type="entry name" value="Trypsin_2"/>
    <property type="match status" value="1"/>
</dbReference>